<evidence type="ECO:0000313" key="4">
    <source>
        <dbReference type="Proteomes" id="UP000306102"/>
    </source>
</evidence>
<evidence type="ECO:0000313" key="3">
    <source>
        <dbReference type="EMBL" id="THF99953.1"/>
    </source>
</evidence>
<proteinExistence type="inferred from homology"/>
<comment type="caution">
    <text evidence="3">The sequence shown here is derived from an EMBL/GenBank/DDBJ whole genome shotgun (WGS) entry which is preliminary data.</text>
</comment>
<evidence type="ECO:0000256" key="2">
    <source>
        <dbReference type="SAM" id="MobiDB-lite"/>
    </source>
</evidence>
<gene>
    <name evidence="3" type="ORF">TEA_016054</name>
</gene>
<dbReference type="PANTHER" id="PTHR13890:SF2">
    <property type="entry name" value="MAGNESIUM TRANSPORTER MRS2-4-RELATED"/>
    <property type="match status" value="1"/>
</dbReference>
<feature type="compositionally biased region" description="Low complexity" evidence="2">
    <location>
        <begin position="128"/>
        <end position="140"/>
    </location>
</feature>
<evidence type="ECO:0000256" key="1">
    <source>
        <dbReference type="ARBA" id="ARBA00007535"/>
    </source>
</evidence>
<name>A0A4S4DCS9_CAMSN</name>
<feature type="region of interest" description="Disordered" evidence="2">
    <location>
        <begin position="128"/>
        <end position="150"/>
    </location>
</feature>
<dbReference type="InterPro" id="IPR039204">
    <property type="entry name" value="MRS2-like"/>
</dbReference>
<reference evidence="3 4" key="1">
    <citation type="journal article" date="2018" name="Proc. Natl. Acad. Sci. U.S.A.">
        <title>Draft genome sequence of Camellia sinensis var. sinensis provides insights into the evolution of the tea genome and tea quality.</title>
        <authorList>
            <person name="Wei C."/>
            <person name="Yang H."/>
            <person name="Wang S."/>
            <person name="Zhao J."/>
            <person name="Liu C."/>
            <person name="Gao L."/>
            <person name="Xia E."/>
            <person name="Lu Y."/>
            <person name="Tai Y."/>
            <person name="She G."/>
            <person name="Sun J."/>
            <person name="Cao H."/>
            <person name="Tong W."/>
            <person name="Gao Q."/>
            <person name="Li Y."/>
            <person name="Deng W."/>
            <person name="Jiang X."/>
            <person name="Wang W."/>
            <person name="Chen Q."/>
            <person name="Zhang S."/>
            <person name="Li H."/>
            <person name="Wu J."/>
            <person name="Wang P."/>
            <person name="Li P."/>
            <person name="Shi C."/>
            <person name="Zheng F."/>
            <person name="Jian J."/>
            <person name="Huang B."/>
            <person name="Shan D."/>
            <person name="Shi M."/>
            <person name="Fang C."/>
            <person name="Yue Y."/>
            <person name="Li F."/>
            <person name="Li D."/>
            <person name="Wei S."/>
            <person name="Han B."/>
            <person name="Jiang C."/>
            <person name="Yin Y."/>
            <person name="Xia T."/>
            <person name="Zhang Z."/>
            <person name="Bennetzen J.L."/>
            <person name="Zhao S."/>
            <person name="Wan X."/>
        </authorList>
    </citation>
    <scope>NUCLEOTIDE SEQUENCE [LARGE SCALE GENOMIC DNA]</scope>
    <source>
        <strain evidence="4">cv. Shuchazao</strain>
        <tissue evidence="3">Leaf</tissue>
    </source>
</reference>
<keyword evidence="4" id="KW-1185">Reference proteome</keyword>
<dbReference type="Proteomes" id="UP000306102">
    <property type="component" value="Unassembled WGS sequence"/>
</dbReference>
<organism evidence="3 4">
    <name type="scientific">Camellia sinensis var. sinensis</name>
    <name type="common">China tea</name>
    <dbReference type="NCBI Taxonomy" id="542762"/>
    <lineage>
        <taxon>Eukaryota</taxon>
        <taxon>Viridiplantae</taxon>
        <taxon>Streptophyta</taxon>
        <taxon>Embryophyta</taxon>
        <taxon>Tracheophyta</taxon>
        <taxon>Spermatophyta</taxon>
        <taxon>Magnoliopsida</taxon>
        <taxon>eudicotyledons</taxon>
        <taxon>Gunneridae</taxon>
        <taxon>Pentapetalae</taxon>
        <taxon>asterids</taxon>
        <taxon>Ericales</taxon>
        <taxon>Theaceae</taxon>
        <taxon>Camellia</taxon>
    </lineage>
</organism>
<accession>A0A4S4DCS9</accession>
<dbReference type="GO" id="GO:0015095">
    <property type="term" value="F:magnesium ion transmembrane transporter activity"/>
    <property type="evidence" value="ECO:0007669"/>
    <property type="project" value="TreeGrafter"/>
</dbReference>
<sequence length="709" mass="79537">MVVNLEFIKAIVIAEEVLLLDPLCQVVLPFVDQLRQQLPHTSMSKSQGGGQMDVQDNEMQLSFGGQWLPVPEAVEGLQCDLPFEFQVLEIALNVVDEEYHEEGEIKEVQSNRRLKYKAVMEENTLINSSSSLVSGSEGESNTLAPDKSTLESENWGGDFCNSDNIDSDSTEFEIGGLHYGPYSDDDGGLHYGPYSDDDGFRYETKETNFVWDGWEAALIVSKRMLADYYVKSSSEKEDSRKVLTLEPYETHFGKSNVRQTLELEGSGLATRKVVHDASWSGPISEEQYIKIGKAIAVLAHGAMCYVMFCSFKELIKDKDYNTVGESVFKSIVKFVLSVFDMEDFEKIFDQSVVEDEYSKLCEILDSCKCDPLVAIAEGKVKVDQFSTLREHDLCDTIREDFERIFDQSVVEAEYSKLCEILDSCKCDPLVAIAEGKVKVDQFSTLREHDLCDTIRWNDISPNEVAIALEMLRNYEPLKALGGVDIQLLRNCLPNTADDVFLAEDVTFACSVLADGLFVGLYELAAMKASALQYFQEAVIFPLSDGCFGPFTDEFIEVIKIADHERRMQGDRFISVKHLLFGLSLSSVRRCVEMMLHGRVLDYTGQLALKLSSFSIYKLSRDAATILGDKNVGLEHLVLAIFYGKQENDRTGTAAQDDCSSLFFDEKKWDDYLLKHCLSFGRPAALCGFSIKDELHKALKSGLKLNAIRG</sequence>
<comment type="similarity">
    <text evidence="1">Belongs to the CorA metal ion transporter (MIT) (TC 1.A.35.5) family.</text>
</comment>
<dbReference type="EMBL" id="SDRB02011819">
    <property type="protein sequence ID" value="THF99953.1"/>
    <property type="molecule type" value="Genomic_DNA"/>
</dbReference>
<dbReference type="PANTHER" id="PTHR13890">
    <property type="entry name" value="RNA SPLICING PROTEIN MRS2, MITOCHONDRIAL"/>
    <property type="match status" value="1"/>
</dbReference>
<protein>
    <submittedName>
        <fullName evidence="3">Uncharacterized protein</fullName>
    </submittedName>
</protein>
<dbReference type="AlphaFoldDB" id="A0A4S4DCS9"/>